<dbReference type="NCBIfam" id="TIGR01147">
    <property type="entry name" value="V_ATP_synt_G"/>
    <property type="match status" value="1"/>
</dbReference>
<evidence type="ECO:0000256" key="3">
    <source>
        <dbReference type="ARBA" id="ARBA00022781"/>
    </source>
</evidence>
<sequence length="123" mass="13676">MAAQSSQGIQTLLEAEKGASKVVQQARNYRVQRLKDARVEAAKEIEALKEQKNVEFQVFEAEARNWLHSGSSDQSSARVAAETELKLSSIQEAFLTKKTVVIEKLLTAVTTVQPQLHRNVRVG</sequence>
<comment type="subunit">
    <text evidence="5">V-ATPase is a heteromultimeric enzyme made up of two complexes: the ATP-hydrolytic V1 complex and the proton translocation V0 complex.</text>
</comment>
<dbReference type="Gene3D" id="1.20.5.2950">
    <property type="match status" value="1"/>
</dbReference>
<evidence type="ECO:0000256" key="5">
    <source>
        <dbReference type="RuleBase" id="RU364019"/>
    </source>
</evidence>
<name>A0A9N8V7W7_9GLOM</name>
<evidence type="ECO:0000256" key="1">
    <source>
        <dbReference type="ARBA" id="ARBA00010066"/>
    </source>
</evidence>
<keyword evidence="4 5" id="KW-0406">Ion transport</keyword>
<accession>A0A9N8V7W7</accession>
<dbReference type="InterPro" id="IPR005124">
    <property type="entry name" value="V-ATPase_G"/>
</dbReference>
<evidence type="ECO:0000256" key="4">
    <source>
        <dbReference type="ARBA" id="ARBA00023065"/>
    </source>
</evidence>
<dbReference type="AlphaFoldDB" id="A0A9N8V7W7"/>
<proteinExistence type="inferred from homology"/>
<dbReference type="GO" id="GO:0000221">
    <property type="term" value="C:vacuolar proton-transporting V-type ATPase, V1 domain"/>
    <property type="evidence" value="ECO:0007669"/>
    <property type="project" value="TreeGrafter"/>
</dbReference>
<keyword evidence="7" id="KW-1185">Reference proteome</keyword>
<dbReference type="PANTHER" id="PTHR12713:SF11">
    <property type="entry name" value="V-TYPE PROTON ATPASE SUBUNIT G"/>
    <property type="match status" value="1"/>
</dbReference>
<organism evidence="6 7">
    <name type="scientific">Acaulospora morrowiae</name>
    <dbReference type="NCBI Taxonomy" id="94023"/>
    <lineage>
        <taxon>Eukaryota</taxon>
        <taxon>Fungi</taxon>
        <taxon>Fungi incertae sedis</taxon>
        <taxon>Mucoromycota</taxon>
        <taxon>Glomeromycotina</taxon>
        <taxon>Glomeromycetes</taxon>
        <taxon>Diversisporales</taxon>
        <taxon>Acaulosporaceae</taxon>
        <taxon>Acaulospora</taxon>
    </lineage>
</organism>
<dbReference type="Pfam" id="PF03179">
    <property type="entry name" value="V-ATPase_G"/>
    <property type="match status" value="1"/>
</dbReference>
<dbReference type="EMBL" id="CAJVPV010000214">
    <property type="protein sequence ID" value="CAG8446955.1"/>
    <property type="molecule type" value="Genomic_DNA"/>
</dbReference>
<evidence type="ECO:0000256" key="2">
    <source>
        <dbReference type="ARBA" id="ARBA00022448"/>
    </source>
</evidence>
<comment type="function">
    <text evidence="5">Subunit of the V1 complex of vacuolar(H+)-ATPase (V-ATPase), a multisubunit enzyme composed of a peripheral complex (V1) that hydrolyzes ATP and a membrane integral complex (V0) that translocates protons. V-ATPase is responsible for acidifying and maintaining the pH of intracellular compartments and in some cell types, is targeted to the plasma membrane, where it is responsible for acidifying the extracellular environment.</text>
</comment>
<dbReference type="PANTHER" id="PTHR12713">
    <property type="entry name" value="VACUOLAR ATP SYNTHASE SUBUNIT G"/>
    <property type="match status" value="1"/>
</dbReference>
<dbReference type="OrthoDB" id="250802at2759"/>
<keyword evidence="3 5" id="KW-0375">Hydrogen ion transport</keyword>
<evidence type="ECO:0000313" key="7">
    <source>
        <dbReference type="Proteomes" id="UP000789342"/>
    </source>
</evidence>
<dbReference type="FunFam" id="1.20.5.2950:FF:000001">
    <property type="entry name" value="V-type proton ATPase subunit G"/>
    <property type="match status" value="1"/>
</dbReference>
<dbReference type="GO" id="GO:0016887">
    <property type="term" value="F:ATP hydrolysis activity"/>
    <property type="evidence" value="ECO:0007669"/>
    <property type="project" value="TreeGrafter"/>
</dbReference>
<reference evidence="6" key="1">
    <citation type="submission" date="2021-06" db="EMBL/GenBank/DDBJ databases">
        <authorList>
            <person name="Kallberg Y."/>
            <person name="Tangrot J."/>
            <person name="Rosling A."/>
        </authorList>
    </citation>
    <scope>NUCLEOTIDE SEQUENCE</scope>
    <source>
        <strain evidence="6">CL551</strain>
    </source>
</reference>
<comment type="caution">
    <text evidence="6">The sequence shown here is derived from an EMBL/GenBank/DDBJ whole genome shotgun (WGS) entry which is preliminary data.</text>
</comment>
<dbReference type="Proteomes" id="UP000789342">
    <property type="component" value="Unassembled WGS sequence"/>
</dbReference>
<comment type="similarity">
    <text evidence="1 5">Belongs to the V-ATPase G subunit family.</text>
</comment>
<protein>
    <recommendedName>
        <fullName evidence="5">V-type proton ATPase subunit G</fullName>
    </recommendedName>
</protein>
<evidence type="ECO:0000313" key="6">
    <source>
        <dbReference type="EMBL" id="CAG8446955.1"/>
    </source>
</evidence>
<keyword evidence="2 5" id="KW-0813">Transport</keyword>
<dbReference type="GO" id="GO:0046961">
    <property type="term" value="F:proton-transporting ATPase activity, rotational mechanism"/>
    <property type="evidence" value="ECO:0007669"/>
    <property type="project" value="InterPro"/>
</dbReference>
<gene>
    <name evidence="6" type="ORF">AMORRO_LOCUS672</name>
</gene>